<dbReference type="Proteomes" id="UP001596053">
    <property type="component" value="Unassembled WGS sequence"/>
</dbReference>
<sequence length="60" mass="6473">MTHWSELNREPSARAFAIAAAAPTGALETLRCEVDRAIANGLSLREVRRRLAIVGGRIAS</sequence>
<protein>
    <submittedName>
        <fullName evidence="1">Uncharacterized protein</fullName>
    </submittedName>
</protein>
<name>A0ABW0J1J6_9HYPH</name>
<comment type="caution">
    <text evidence="1">The sequence shown here is derived from an EMBL/GenBank/DDBJ whole genome shotgun (WGS) entry which is preliminary data.</text>
</comment>
<evidence type="ECO:0000313" key="1">
    <source>
        <dbReference type="EMBL" id="MFC5423833.1"/>
    </source>
</evidence>
<dbReference type="EMBL" id="JBHSLW010000129">
    <property type="protein sequence ID" value="MFC5423833.1"/>
    <property type="molecule type" value="Genomic_DNA"/>
</dbReference>
<accession>A0ABW0J1J6</accession>
<reference evidence="2" key="1">
    <citation type="journal article" date="2019" name="Int. J. Syst. Evol. Microbiol.">
        <title>The Global Catalogue of Microorganisms (GCM) 10K type strain sequencing project: providing services to taxonomists for standard genome sequencing and annotation.</title>
        <authorList>
            <consortium name="The Broad Institute Genomics Platform"/>
            <consortium name="The Broad Institute Genome Sequencing Center for Infectious Disease"/>
            <person name="Wu L."/>
            <person name="Ma J."/>
        </authorList>
    </citation>
    <scope>NUCLEOTIDE SEQUENCE [LARGE SCALE GENOMIC DNA]</scope>
    <source>
        <strain evidence="2">NCAIM B.01391</strain>
    </source>
</reference>
<gene>
    <name evidence="1" type="ORF">ACFPOB_30385</name>
</gene>
<evidence type="ECO:0000313" key="2">
    <source>
        <dbReference type="Proteomes" id="UP001596053"/>
    </source>
</evidence>
<dbReference type="RefSeq" id="WP_377801878.1">
    <property type="nucleotide sequence ID" value="NZ_JBHSLW010000129.1"/>
</dbReference>
<keyword evidence="2" id="KW-1185">Reference proteome</keyword>
<organism evidence="1 2">
    <name type="scientific">Bosea eneae</name>
    <dbReference type="NCBI Taxonomy" id="151454"/>
    <lineage>
        <taxon>Bacteria</taxon>
        <taxon>Pseudomonadati</taxon>
        <taxon>Pseudomonadota</taxon>
        <taxon>Alphaproteobacteria</taxon>
        <taxon>Hyphomicrobiales</taxon>
        <taxon>Boseaceae</taxon>
        <taxon>Bosea</taxon>
    </lineage>
</organism>
<proteinExistence type="predicted"/>